<evidence type="ECO:0000313" key="3">
    <source>
        <dbReference type="Proteomes" id="UP001642720"/>
    </source>
</evidence>
<gene>
    <name evidence="2" type="ORF">CCMA1212_005474</name>
</gene>
<accession>A0ABY2H405</accession>
<comment type="caution">
    <text evidence="2">The sequence shown here is derived from an EMBL/GenBank/DDBJ whole genome shotgun (WGS) entry which is preliminary data.</text>
</comment>
<feature type="compositionally biased region" description="Basic residues" evidence="1">
    <location>
        <begin position="8"/>
        <end position="17"/>
    </location>
</feature>
<dbReference type="RefSeq" id="XP_073559225.1">
    <property type="nucleotide sequence ID" value="XM_073702731.1"/>
</dbReference>
<name>A0ABY2H405_9HYPO</name>
<feature type="region of interest" description="Disordered" evidence="1">
    <location>
        <begin position="1"/>
        <end position="53"/>
    </location>
</feature>
<proteinExistence type="predicted"/>
<dbReference type="GeneID" id="300577181"/>
<protein>
    <submittedName>
        <fullName evidence="2">Uncharacterized protein</fullName>
    </submittedName>
</protein>
<dbReference type="EMBL" id="PPTA01000006">
    <property type="protein sequence ID" value="TFB03024.1"/>
    <property type="molecule type" value="Genomic_DNA"/>
</dbReference>
<organism evidence="2 3">
    <name type="scientific">Trichoderma ghanense</name>
    <dbReference type="NCBI Taxonomy" id="65468"/>
    <lineage>
        <taxon>Eukaryota</taxon>
        <taxon>Fungi</taxon>
        <taxon>Dikarya</taxon>
        <taxon>Ascomycota</taxon>
        <taxon>Pezizomycotina</taxon>
        <taxon>Sordariomycetes</taxon>
        <taxon>Hypocreomycetidae</taxon>
        <taxon>Hypocreales</taxon>
        <taxon>Hypocreaceae</taxon>
        <taxon>Trichoderma</taxon>
    </lineage>
</organism>
<evidence type="ECO:0000256" key="1">
    <source>
        <dbReference type="SAM" id="MobiDB-lite"/>
    </source>
</evidence>
<evidence type="ECO:0000313" key="2">
    <source>
        <dbReference type="EMBL" id="TFB03024.1"/>
    </source>
</evidence>
<dbReference type="Proteomes" id="UP001642720">
    <property type="component" value="Unassembled WGS sequence"/>
</dbReference>
<sequence length="101" mass="11373">MAAIKRISLTKRKRTRPIRSEAAADVTSPSTDIAAQARHPTTRGNRSSCTPHRASIYQQPSWRPSRLGSGFAFPYSLTAARQILRGWRYLSVLLLVRTSEY</sequence>
<reference evidence="2 3" key="1">
    <citation type="submission" date="2018-01" db="EMBL/GenBank/DDBJ databases">
        <title>Genome characterization of the sugarcane-associated fungus Trichoderma ghanense CCMA-1212 and their application in lignocelulose bioconversion.</title>
        <authorList>
            <person name="Steindorff A.S."/>
            <person name="Mendes T.D."/>
            <person name="Vilela E.S.D."/>
            <person name="Rodrigues D.S."/>
            <person name="Formighieri E.F."/>
            <person name="Melo I.S."/>
            <person name="Favaro L.C.L."/>
        </authorList>
    </citation>
    <scope>NUCLEOTIDE SEQUENCE [LARGE SCALE GENOMIC DNA]</scope>
    <source>
        <strain evidence="2 3">CCMA-1212</strain>
    </source>
</reference>
<feature type="compositionally biased region" description="Polar residues" evidence="1">
    <location>
        <begin position="42"/>
        <end position="53"/>
    </location>
</feature>
<keyword evidence="3" id="KW-1185">Reference proteome</keyword>